<evidence type="ECO:0000313" key="1">
    <source>
        <dbReference type="EMBL" id="SVB40508.1"/>
    </source>
</evidence>
<dbReference type="SUPFAM" id="SSF56784">
    <property type="entry name" value="HAD-like"/>
    <property type="match status" value="1"/>
</dbReference>
<proteinExistence type="predicted"/>
<reference evidence="1" key="1">
    <citation type="submission" date="2018-05" db="EMBL/GenBank/DDBJ databases">
        <authorList>
            <person name="Lanie J.A."/>
            <person name="Ng W.-L."/>
            <person name="Kazmierczak K.M."/>
            <person name="Andrzejewski T.M."/>
            <person name="Davidsen T.M."/>
            <person name="Wayne K.J."/>
            <person name="Tettelin H."/>
            <person name="Glass J.I."/>
            <person name="Rusch D."/>
            <person name="Podicherti R."/>
            <person name="Tsui H.-C.T."/>
            <person name="Winkler M.E."/>
        </authorList>
    </citation>
    <scope>NUCLEOTIDE SEQUENCE</scope>
</reference>
<accession>A0A382DQ62</accession>
<dbReference type="Pfam" id="PF13419">
    <property type="entry name" value="HAD_2"/>
    <property type="match status" value="1"/>
</dbReference>
<dbReference type="InterPro" id="IPR023214">
    <property type="entry name" value="HAD_sf"/>
</dbReference>
<sequence>MIRNIIFDWSGTLVDDLSAVWRSTNFTLENVGRPAMSLKQFRAEFSLPFDKFYEHVTPGVALEELEEWYKESFQEEQKQIKALPHALDFFDFCKKHKLKTFL</sequence>
<dbReference type="Gene3D" id="1.10.150.730">
    <property type="match status" value="1"/>
</dbReference>
<dbReference type="InterPro" id="IPR041492">
    <property type="entry name" value="HAD_2"/>
</dbReference>
<protein>
    <recommendedName>
        <fullName evidence="2">HAD family hydrolase</fullName>
    </recommendedName>
</protein>
<dbReference type="EMBL" id="UINC01040519">
    <property type="protein sequence ID" value="SVB40508.1"/>
    <property type="molecule type" value="Genomic_DNA"/>
</dbReference>
<organism evidence="1">
    <name type="scientific">marine metagenome</name>
    <dbReference type="NCBI Taxonomy" id="408172"/>
    <lineage>
        <taxon>unclassified sequences</taxon>
        <taxon>metagenomes</taxon>
        <taxon>ecological metagenomes</taxon>
    </lineage>
</organism>
<evidence type="ECO:0008006" key="2">
    <source>
        <dbReference type="Google" id="ProtNLM"/>
    </source>
</evidence>
<feature type="non-terminal residue" evidence="1">
    <location>
        <position position="102"/>
    </location>
</feature>
<dbReference type="Gene3D" id="3.40.50.1000">
    <property type="entry name" value="HAD superfamily/HAD-like"/>
    <property type="match status" value="1"/>
</dbReference>
<gene>
    <name evidence="1" type="ORF">METZ01_LOCUS193362</name>
</gene>
<dbReference type="InterPro" id="IPR036412">
    <property type="entry name" value="HAD-like_sf"/>
</dbReference>
<name>A0A382DQ62_9ZZZZ</name>
<dbReference type="AlphaFoldDB" id="A0A382DQ62"/>